<sequence length="162" mass="17564">MRPEVFEVAAPGRLGWMARPRGGDWLDDEMAGLRGLGVDTLVCLLTRPEPAVLELEGEREAAHRAGLEPRWLPVVDRSVPAASALRAEADVPAERVEAGRFVVTHCRLGIGRSAMLAAVLVRLGEAPHAVWGRLERARGRPVPDTGEQYELVARLGRRGAAP</sequence>
<dbReference type="RefSeq" id="WP_106252390.1">
    <property type="nucleotide sequence ID" value="NZ_PVZC01000010.1"/>
</dbReference>
<evidence type="ECO:0000259" key="1">
    <source>
        <dbReference type="PROSITE" id="PS50056"/>
    </source>
</evidence>
<dbReference type="Pfam" id="PF22785">
    <property type="entry name" value="Tc-R-P"/>
    <property type="match status" value="1"/>
</dbReference>
<evidence type="ECO:0000313" key="2">
    <source>
        <dbReference type="EMBL" id="PRX92288.1"/>
    </source>
</evidence>
<dbReference type="EMBL" id="PVZC01000010">
    <property type="protein sequence ID" value="PRX92288.1"/>
    <property type="molecule type" value="Genomic_DNA"/>
</dbReference>
<comment type="caution">
    <text evidence="2">The sequence shown here is derived from an EMBL/GenBank/DDBJ whole genome shotgun (WGS) entry which is preliminary data.</text>
</comment>
<keyword evidence="3" id="KW-1185">Reference proteome</keyword>
<dbReference type="AlphaFoldDB" id="A0A2T0PU18"/>
<accession>A0A2T0PU18</accession>
<dbReference type="InterPro" id="IPR000387">
    <property type="entry name" value="Tyr_Pase_dom"/>
</dbReference>
<gene>
    <name evidence="2" type="ORF">CLV72_11048</name>
</gene>
<proteinExistence type="predicted"/>
<dbReference type="Proteomes" id="UP000237846">
    <property type="component" value="Unassembled WGS sequence"/>
</dbReference>
<protein>
    <recommendedName>
        <fullName evidence="1">Tyrosine specific protein phosphatases domain-containing protein</fullName>
    </recommendedName>
</protein>
<reference evidence="2 3" key="1">
    <citation type="submission" date="2018-03" db="EMBL/GenBank/DDBJ databases">
        <title>Genomic Encyclopedia of Archaeal and Bacterial Type Strains, Phase II (KMG-II): from individual species to whole genera.</title>
        <authorList>
            <person name="Goeker M."/>
        </authorList>
    </citation>
    <scope>NUCLEOTIDE SEQUENCE [LARGE SCALE GENOMIC DNA]</scope>
    <source>
        <strain evidence="2 3">DSM 45601</strain>
    </source>
</reference>
<name>A0A2T0PU18_9ACTN</name>
<organism evidence="2 3">
    <name type="scientific">Allonocardiopsis opalescens</name>
    <dbReference type="NCBI Taxonomy" id="1144618"/>
    <lineage>
        <taxon>Bacteria</taxon>
        <taxon>Bacillati</taxon>
        <taxon>Actinomycetota</taxon>
        <taxon>Actinomycetes</taxon>
        <taxon>Streptosporangiales</taxon>
        <taxon>Allonocardiopsis</taxon>
    </lineage>
</organism>
<dbReference type="SUPFAM" id="SSF52799">
    <property type="entry name" value="(Phosphotyrosine protein) phosphatases II"/>
    <property type="match status" value="1"/>
</dbReference>
<dbReference type="OrthoDB" id="9806482at2"/>
<evidence type="ECO:0000313" key="3">
    <source>
        <dbReference type="Proteomes" id="UP000237846"/>
    </source>
</evidence>
<dbReference type="PROSITE" id="PS50056">
    <property type="entry name" value="TYR_PHOSPHATASE_2"/>
    <property type="match status" value="1"/>
</dbReference>
<dbReference type="InterPro" id="IPR029021">
    <property type="entry name" value="Prot-tyrosine_phosphatase-like"/>
</dbReference>
<feature type="domain" description="Tyrosine specific protein phosphatases" evidence="1">
    <location>
        <begin position="76"/>
        <end position="121"/>
    </location>
</feature>
<dbReference type="Gene3D" id="3.90.190.10">
    <property type="entry name" value="Protein tyrosine phosphatase superfamily"/>
    <property type="match status" value="1"/>
</dbReference>